<name>A0ABN2MXF3_9PSEU</name>
<comment type="caution">
    <text evidence="3">The sequence shown here is derived from an EMBL/GenBank/DDBJ whole genome shotgun (WGS) entry which is preliminary data.</text>
</comment>
<gene>
    <name evidence="3" type="ORF">GCM10009836_19990</name>
</gene>
<evidence type="ECO:0000313" key="4">
    <source>
        <dbReference type="Proteomes" id="UP001500449"/>
    </source>
</evidence>
<feature type="domain" description="Response regulatory" evidence="2">
    <location>
        <begin position="18"/>
        <end position="132"/>
    </location>
</feature>
<dbReference type="PANTHER" id="PTHR43228">
    <property type="entry name" value="TWO-COMPONENT RESPONSE REGULATOR"/>
    <property type="match status" value="1"/>
</dbReference>
<dbReference type="SUPFAM" id="SSF52172">
    <property type="entry name" value="CheY-like"/>
    <property type="match status" value="1"/>
</dbReference>
<dbReference type="PANTHER" id="PTHR43228:SF1">
    <property type="entry name" value="TWO-COMPONENT RESPONSE REGULATOR ARR22"/>
    <property type="match status" value="1"/>
</dbReference>
<dbReference type="InterPro" id="IPR052048">
    <property type="entry name" value="ST_Response_Regulator"/>
</dbReference>
<evidence type="ECO:0000259" key="2">
    <source>
        <dbReference type="PROSITE" id="PS50110"/>
    </source>
</evidence>
<proteinExistence type="predicted"/>
<accession>A0ABN2MXF3</accession>
<reference evidence="3 4" key="1">
    <citation type="journal article" date="2019" name="Int. J. Syst. Evol. Microbiol.">
        <title>The Global Catalogue of Microorganisms (GCM) 10K type strain sequencing project: providing services to taxonomists for standard genome sequencing and annotation.</title>
        <authorList>
            <consortium name="The Broad Institute Genomics Platform"/>
            <consortium name="The Broad Institute Genome Sequencing Center for Infectious Disease"/>
            <person name="Wu L."/>
            <person name="Ma J."/>
        </authorList>
    </citation>
    <scope>NUCLEOTIDE SEQUENCE [LARGE SCALE GENOMIC DNA]</scope>
    <source>
        <strain evidence="3 4">JCM 16009</strain>
    </source>
</reference>
<evidence type="ECO:0000256" key="1">
    <source>
        <dbReference type="PROSITE-ProRule" id="PRU00169"/>
    </source>
</evidence>
<dbReference type="InterPro" id="IPR011006">
    <property type="entry name" value="CheY-like_superfamily"/>
</dbReference>
<organism evidence="3 4">
    <name type="scientific">Pseudonocardia ailaonensis</name>
    <dbReference type="NCBI Taxonomy" id="367279"/>
    <lineage>
        <taxon>Bacteria</taxon>
        <taxon>Bacillati</taxon>
        <taxon>Actinomycetota</taxon>
        <taxon>Actinomycetes</taxon>
        <taxon>Pseudonocardiales</taxon>
        <taxon>Pseudonocardiaceae</taxon>
        <taxon>Pseudonocardia</taxon>
    </lineage>
</organism>
<dbReference type="Pfam" id="PF00072">
    <property type="entry name" value="Response_reg"/>
    <property type="match status" value="1"/>
</dbReference>
<dbReference type="EMBL" id="BAAAQK010000005">
    <property type="protein sequence ID" value="GAA1840654.1"/>
    <property type="molecule type" value="Genomic_DNA"/>
</dbReference>
<dbReference type="Proteomes" id="UP001500449">
    <property type="component" value="Unassembled WGS sequence"/>
</dbReference>
<dbReference type="CDD" id="cd00156">
    <property type="entry name" value="REC"/>
    <property type="match status" value="1"/>
</dbReference>
<feature type="modified residue" description="4-aspartylphosphate" evidence="1">
    <location>
        <position position="67"/>
    </location>
</feature>
<dbReference type="InterPro" id="IPR001789">
    <property type="entry name" value="Sig_transdc_resp-reg_receiver"/>
</dbReference>
<sequence>MTTTATDLLDRPVRARPRVLLAEDAPSLRRLLTDALQAAGMDVTAVENGRAALAAHPAVRPDLVVTDLEMPQLDGLGLTRELRGRGETVPVVVVTGRDDPDTRAAAAAAGADRFLPKPFGLAELGECVRGALGRM</sequence>
<keyword evidence="1" id="KW-0597">Phosphoprotein</keyword>
<evidence type="ECO:0000313" key="3">
    <source>
        <dbReference type="EMBL" id="GAA1840654.1"/>
    </source>
</evidence>
<dbReference type="RefSeq" id="WP_344414805.1">
    <property type="nucleotide sequence ID" value="NZ_BAAAQK010000005.1"/>
</dbReference>
<dbReference type="Gene3D" id="3.40.50.2300">
    <property type="match status" value="1"/>
</dbReference>
<protein>
    <recommendedName>
        <fullName evidence="2">Response regulatory domain-containing protein</fullName>
    </recommendedName>
</protein>
<dbReference type="SMART" id="SM00448">
    <property type="entry name" value="REC"/>
    <property type="match status" value="1"/>
</dbReference>
<dbReference type="PROSITE" id="PS50110">
    <property type="entry name" value="RESPONSE_REGULATORY"/>
    <property type="match status" value="1"/>
</dbReference>
<keyword evidence="4" id="KW-1185">Reference proteome</keyword>